<dbReference type="InterPro" id="IPR050216">
    <property type="entry name" value="LRR_domain-containing"/>
</dbReference>
<organism evidence="3 4">
    <name type="scientific">Crypturellus undulatus</name>
    <dbReference type="NCBI Taxonomy" id="48396"/>
    <lineage>
        <taxon>Eukaryota</taxon>
        <taxon>Metazoa</taxon>
        <taxon>Chordata</taxon>
        <taxon>Craniata</taxon>
        <taxon>Vertebrata</taxon>
        <taxon>Euteleostomi</taxon>
        <taxon>Archelosauria</taxon>
        <taxon>Archosauria</taxon>
        <taxon>Dinosauria</taxon>
        <taxon>Saurischia</taxon>
        <taxon>Theropoda</taxon>
        <taxon>Coelurosauria</taxon>
        <taxon>Aves</taxon>
        <taxon>Palaeognathae</taxon>
        <taxon>Tinamiformes</taxon>
        <taxon>Tinamidae</taxon>
        <taxon>Crypturellus</taxon>
    </lineage>
</organism>
<dbReference type="SMART" id="SM00369">
    <property type="entry name" value="LRR_TYP"/>
    <property type="match status" value="3"/>
</dbReference>
<dbReference type="Proteomes" id="UP000534426">
    <property type="component" value="Unassembled WGS sequence"/>
</dbReference>
<dbReference type="Gene3D" id="3.80.10.10">
    <property type="entry name" value="Ribonuclease Inhibitor"/>
    <property type="match status" value="1"/>
</dbReference>
<dbReference type="Pfam" id="PF13855">
    <property type="entry name" value="LRR_8"/>
    <property type="match status" value="1"/>
</dbReference>
<dbReference type="InterPro" id="IPR003591">
    <property type="entry name" value="Leu-rich_rpt_typical-subtyp"/>
</dbReference>
<dbReference type="AlphaFoldDB" id="A0A7K4M273"/>
<evidence type="ECO:0000313" key="4">
    <source>
        <dbReference type="Proteomes" id="UP000534426"/>
    </source>
</evidence>
<dbReference type="InterPro" id="IPR001611">
    <property type="entry name" value="Leu-rich_rpt"/>
</dbReference>
<evidence type="ECO:0000256" key="2">
    <source>
        <dbReference type="ARBA" id="ARBA00022737"/>
    </source>
</evidence>
<dbReference type="PANTHER" id="PTHR48051:SF1">
    <property type="entry name" value="RAS SUPPRESSOR PROTEIN 1"/>
    <property type="match status" value="1"/>
</dbReference>
<dbReference type="GO" id="GO:0005737">
    <property type="term" value="C:cytoplasm"/>
    <property type="evidence" value="ECO:0007669"/>
    <property type="project" value="TreeGrafter"/>
</dbReference>
<name>A0A7K4M273_9AVES</name>
<dbReference type="PROSITE" id="PS51450">
    <property type="entry name" value="LRR"/>
    <property type="match status" value="2"/>
</dbReference>
<protein>
    <submittedName>
        <fullName evidence="3">LRC63 protein</fullName>
    </submittedName>
</protein>
<evidence type="ECO:0000313" key="3">
    <source>
        <dbReference type="EMBL" id="NWJ10319.1"/>
    </source>
</evidence>
<keyword evidence="2" id="KW-0677">Repeat</keyword>
<gene>
    <name evidence="3" type="primary">Lrrc63</name>
    <name evidence="3" type="ORF">CRYUND_R05737</name>
</gene>
<keyword evidence="1" id="KW-0433">Leucine-rich repeat</keyword>
<evidence type="ECO:0000256" key="1">
    <source>
        <dbReference type="ARBA" id="ARBA00022614"/>
    </source>
</evidence>
<dbReference type="EMBL" id="VWPW01029476">
    <property type="protein sequence ID" value="NWJ10319.1"/>
    <property type="molecule type" value="Genomic_DNA"/>
</dbReference>
<proteinExistence type="predicted"/>
<keyword evidence="4" id="KW-1185">Reference proteome</keyword>
<comment type="caution">
    <text evidence="3">The sequence shown here is derived from an EMBL/GenBank/DDBJ whole genome shotgun (WGS) entry which is preliminary data.</text>
</comment>
<dbReference type="PANTHER" id="PTHR48051">
    <property type="match status" value="1"/>
</dbReference>
<reference evidence="3 4" key="1">
    <citation type="submission" date="2019-09" db="EMBL/GenBank/DDBJ databases">
        <title>Bird 10,000 Genomes (B10K) Project - Family phase.</title>
        <authorList>
            <person name="Zhang G."/>
        </authorList>
    </citation>
    <scope>NUCLEOTIDE SEQUENCE [LARGE SCALE GENOMIC DNA]</scope>
    <source>
        <strain evidence="3">B10K-MSB-37135</strain>
        <tissue evidence="3">Heart</tissue>
    </source>
</reference>
<dbReference type="InterPro" id="IPR032675">
    <property type="entry name" value="LRR_dom_sf"/>
</dbReference>
<accession>A0A7K4M273</accession>
<dbReference type="Pfam" id="PF00560">
    <property type="entry name" value="LRR_1"/>
    <property type="match status" value="1"/>
</dbReference>
<dbReference type="SUPFAM" id="SSF52058">
    <property type="entry name" value="L domain-like"/>
    <property type="match status" value="1"/>
</dbReference>
<feature type="non-terminal residue" evidence="3">
    <location>
        <position position="1"/>
    </location>
</feature>
<sequence length="234" mass="27177">QAYFLFSLPDLTPLMDTLVILNLAFNNLFFFPVEVLNIKTLQVLVLRNNPIREIPNDISRLKTLKKFIISFNLLSELPDGLFLLDNLQHLDIAYNDITFIHNDIKKLRQLEILNIEGNQLSALPSGLLNLPLKYLRIENSFIHPLLWNEQNQNQPQKLTHLAALCFSRNNLRERYTDISEDIKKILDDCTACDCCSGPRYGKGLRLVQVYRDVFKFGRLPFYFHACSSSCRRAF</sequence>
<feature type="non-terminal residue" evidence="3">
    <location>
        <position position="234"/>
    </location>
</feature>